<dbReference type="InterPro" id="IPR012340">
    <property type="entry name" value="NA-bd_OB-fold"/>
</dbReference>
<dbReference type="AlphaFoldDB" id="R7W7B0"/>
<evidence type="ECO:0000313" key="1">
    <source>
        <dbReference type="EnsemblPlants" id="EMT17657"/>
    </source>
</evidence>
<sequence>MEISFQQKSSSLRVEGHQPRLGHCTPCTRPSSLPPPHLVFVLGDGEEKISYIYDFGSGGRRYKLKATVQDATGTMDLMIFCEVAEELVGVSAEELVDKIKDDDEWYTLPDEIEDLLGSTHTFEVFDKYVDGSFAVSSIMDDASVPAPLLLLVNARRRRLSLRGALPWQG</sequence>
<reference evidence="1" key="1">
    <citation type="submission" date="2015-06" db="UniProtKB">
        <authorList>
            <consortium name="EnsemblPlants"/>
        </authorList>
    </citation>
    <scope>IDENTIFICATION</scope>
</reference>
<dbReference type="SUPFAM" id="SSF50249">
    <property type="entry name" value="Nucleic acid-binding proteins"/>
    <property type="match status" value="1"/>
</dbReference>
<evidence type="ECO:0008006" key="2">
    <source>
        <dbReference type="Google" id="ProtNLM"/>
    </source>
</evidence>
<dbReference type="Gene3D" id="2.40.50.140">
    <property type="entry name" value="Nucleic acid-binding proteins"/>
    <property type="match status" value="1"/>
</dbReference>
<organism evidence="1">
    <name type="scientific">Aegilops tauschii</name>
    <name type="common">Tausch's goatgrass</name>
    <name type="synonym">Aegilops squarrosa</name>
    <dbReference type="NCBI Taxonomy" id="37682"/>
    <lineage>
        <taxon>Eukaryota</taxon>
        <taxon>Viridiplantae</taxon>
        <taxon>Streptophyta</taxon>
        <taxon>Embryophyta</taxon>
        <taxon>Tracheophyta</taxon>
        <taxon>Spermatophyta</taxon>
        <taxon>Magnoliopsida</taxon>
        <taxon>Liliopsida</taxon>
        <taxon>Poales</taxon>
        <taxon>Poaceae</taxon>
        <taxon>BOP clade</taxon>
        <taxon>Pooideae</taxon>
        <taxon>Triticodae</taxon>
        <taxon>Triticeae</taxon>
        <taxon>Triticinae</taxon>
        <taxon>Aegilops</taxon>
    </lineage>
</organism>
<proteinExistence type="predicted"/>
<dbReference type="EnsemblPlants" id="EMT17657">
    <property type="protein sequence ID" value="EMT17657"/>
    <property type="gene ID" value="F775_43469"/>
</dbReference>
<name>R7W7B0_AEGTA</name>
<protein>
    <recommendedName>
        <fullName evidence="2">Replication factor A C-terminal domain-containing protein</fullName>
    </recommendedName>
</protein>
<accession>R7W7B0</accession>